<protein>
    <submittedName>
        <fullName evidence="1">Uncharacterized protein</fullName>
    </submittedName>
</protein>
<dbReference type="AlphaFoldDB" id="R9CFD2"/>
<dbReference type="SUPFAM" id="SSF52467">
    <property type="entry name" value="DHS-like NAD/FAD-binding domain"/>
    <property type="match status" value="1"/>
</dbReference>
<reference evidence="1 2" key="1">
    <citation type="submission" date="2013-03" db="EMBL/GenBank/DDBJ databases">
        <title>Whole genome shotgun sequencing of Clostridium sartagoforme AAU1.</title>
        <authorList>
            <person name="Joshi C.G."/>
            <person name="Duggirala S.M."/>
            <person name="Nathani N.M."/>
            <person name="Bhatt V.D."/>
            <person name="Patel A.K."/>
            <person name="Pandya P.R."/>
            <person name="KaPatel J.A."/>
        </authorList>
    </citation>
    <scope>NUCLEOTIDE SEQUENCE [LARGE SCALE GENOMIC DNA]</scope>
    <source>
        <strain evidence="1 2">AAU1</strain>
    </source>
</reference>
<dbReference type="InterPro" id="IPR029035">
    <property type="entry name" value="DHS-like_NAD/FAD-binding_dom"/>
</dbReference>
<proteinExistence type="predicted"/>
<dbReference type="Pfam" id="PF13289">
    <property type="entry name" value="SIR2_2"/>
    <property type="match status" value="1"/>
</dbReference>
<evidence type="ECO:0000313" key="2">
    <source>
        <dbReference type="Proteomes" id="UP000013988"/>
    </source>
</evidence>
<sequence length="638" mass="74116">MENEAYQRLLKKVRDKNVVLWVGAGFSKVAGFPLGNGTIELIKKQCTKQELKRLEGINSLPDFAEKFVKLRRERTDLINILEDIFRVEITESMVKYHKKLTNIPQIDTIITTNYDELLEVGYGKSNVRIIRKDTDISSIRNDKIKIYKIHSDFDNRDDIVITRTDYTNFFRDKIYSIMWSHIKTILSQKTVLFIGYDLGDQNVDSLVFDIIDNLGDFTNENFVIAPSLPSEEIDDLKNKKVSYIDMTGEQFINKLEKDIKNTLCEDVESGKIDYKLVSDILKREGVGTKFVIDNRGISLASVSECDKEIEAKINVKFQNIDVENEEERNKFVEIINELNKRLEGKSFESLEISGKYVDMIDNSFNGIKILPINNENNECSTLYISPNPDEVEKFNMFLGEDDNMEEATLKRFKSKYLIRTVISCSIFKLSYEINLKDIGNGKFLLDEVGRTKINIKYAETLLENNRKFKFLNRWMNGENIKLFNKKDYSMKFELPYNEENYSELSKVIKRDEYIFSTLVMIQKKFGVTFGEVGNITYDDLHNMKFLRNYCENGDKIKCEQVKVNYDFIKDMALDEINFDINETEEIINLFGEEINLGVPILKGKNIYIEGINKVTNNGCQYNVATIKSNTKDLSITYK</sequence>
<dbReference type="PATRIC" id="fig|1202534.3.peg.253"/>
<keyword evidence="2" id="KW-1185">Reference proteome</keyword>
<gene>
    <name evidence="1" type="ORF">A500_01250</name>
</gene>
<name>R9CFD2_9CLOT</name>
<dbReference type="RefSeq" id="WP_016205773.1">
    <property type="nucleotide sequence ID" value="NZ_ASRV01000019.1"/>
</dbReference>
<evidence type="ECO:0000313" key="1">
    <source>
        <dbReference type="EMBL" id="EOR27983.1"/>
    </source>
</evidence>
<organism evidence="1 2">
    <name type="scientific">Clostridium sartagoforme AAU1</name>
    <dbReference type="NCBI Taxonomy" id="1202534"/>
    <lineage>
        <taxon>Bacteria</taxon>
        <taxon>Bacillati</taxon>
        <taxon>Bacillota</taxon>
        <taxon>Clostridia</taxon>
        <taxon>Eubacteriales</taxon>
        <taxon>Clostridiaceae</taxon>
        <taxon>Clostridium</taxon>
    </lineage>
</organism>
<comment type="caution">
    <text evidence="1">The sequence shown here is derived from an EMBL/GenBank/DDBJ whole genome shotgun (WGS) entry which is preliminary data.</text>
</comment>
<accession>R9CFD2</accession>
<dbReference type="EMBL" id="ASRV01000019">
    <property type="protein sequence ID" value="EOR27983.1"/>
    <property type="molecule type" value="Genomic_DNA"/>
</dbReference>
<dbReference type="Proteomes" id="UP000013988">
    <property type="component" value="Unassembled WGS sequence"/>
</dbReference>